<name>A0A0D3IIE4_EMIH1</name>
<feature type="coiled-coil region" evidence="5">
    <location>
        <begin position="44"/>
        <end position="78"/>
    </location>
</feature>
<feature type="transmembrane region" description="Helical" evidence="6">
    <location>
        <begin position="244"/>
        <end position="265"/>
    </location>
</feature>
<dbReference type="GO" id="GO:0016020">
    <property type="term" value="C:membrane"/>
    <property type="evidence" value="ECO:0007669"/>
    <property type="project" value="UniProtKB-SubCell"/>
</dbReference>
<dbReference type="AlphaFoldDB" id="A0A0D3IIE4"/>
<feature type="chain" id="PRO_5044213616" evidence="7">
    <location>
        <begin position="19"/>
        <end position="383"/>
    </location>
</feature>
<dbReference type="HOGENOM" id="CLU_722466_0_0_1"/>
<dbReference type="RefSeq" id="XP_005763458.1">
    <property type="nucleotide sequence ID" value="XM_005763401.1"/>
</dbReference>
<evidence type="ECO:0000313" key="8">
    <source>
        <dbReference type="EnsemblProtists" id="EOD11029"/>
    </source>
</evidence>
<sequence>MPWMHCSTPCWLVQCCQCADWRAGCASPRVARVAREARLSFNPAAHIKREKEGWAAEVARAEELYEELRERAPQHCRRGGKWAREKLVMAVQGEFPRARGAGVPKGTILCLGRVLDAHDEQDDAEGGHRDWEEDPLGFDTNPMLLRAIGRLSGRVLSSAAKGEPCVAAYGSFTYKWRRSPLQAPGETRRASTLRLRESLQSGDRIDLEYYQPAARHYAWARYAKHSRDWRLHLQLFLEDWQSSLGAFLFSLAATLAIFAQVVMMLLETNSFGLRSLDDCALWLTGWALTGAFTVELILRTISKRSVGEMCLSAYWWVDVVSVVPDYVVLTLDLAAGSSHVNQCANHLGDSDNVLQVATDRQTERLEPLQKELQVDLATVSHAA</sequence>
<dbReference type="PaxDb" id="2903-EOD11029"/>
<keyword evidence="4 6" id="KW-0472">Membrane</keyword>
<evidence type="ECO:0000256" key="6">
    <source>
        <dbReference type="SAM" id="Phobius"/>
    </source>
</evidence>
<evidence type="ECO:0000256" key="1">
    <source>
        <dbReference type="ARBA" id="ARBA00004141"/>
    </source>
</evidence>
<proteinExistence type="predicted"/>
<evidence type="ECO:0000256" key="7">
    <source>
        <dbReference type="SAM" id="SignalP"/>
    </source>
</evidence>
<evidence type="ECO:0000313" key="9">
    <source>
        <dbReference type="Proteomes" id="UP000013827"/>
    </source>
</evidence>
<comment type="subcellular location">
    <subcellularLocation>
        <location evidence="1">Membrane</location>
        <topology evidence="1">Multi-pass membrane protein</topology>
    </subcellularLocation>
</comment>
<dbReference type="GeneID" id="17257182"/>
<evidence type="ECO:0000256" key="5">
    <source>
        <dbReference type="SAM" id="Coils"/>
    </source>
</evidence>
<dbReference type="KEGG" id="ehx:EMIHUDRAFT_120427"/>
<feature type="signal peptide" evidence="7">
    <location>
        <begin position="1"/>
        <end position="18"/>
    </location>
</feature>
<feature type="transmembrane region" description="Helical" evidence="6">
    <location>
        <begin position="280"/>
        <end position="298"/>
    </location>
</feature>
<accession>A0A0D3IIE4</accession>
<dbReference type="EnsemblProtists" id="EOD11029">
    <property type="protein sequence ID" value="EOD11029"/>
    <property type="gene ID" value="EMIHUDRAFT_120427"/>
</dbReference>
<dbReference type="Gene3D" id="1.20.120.350">
    <property type="entry name" value="Voltage-gated potassium channels. Chain C"/>
    <property type="match status" value="1"/>
</dbReference>
<keyword evidence="7" id="KW-0732">Signal</keyword>
<keyword evidence="9" id="KW-1185">Reference proteome</keyword>
<protein>
    <submittedName>
        <fullName evidence="8">Uncharacterized protein</fullName>
    </submittedName>
</protein>
<dbReference type="InterPro" id="IPR027359">
    <property type="entry name" value="Volt_channel_dom_sf"/>
</dbReference>
<dbReference type="Proteomes" id="UP000013827">
    <property type="component" value="Unassembled WGS sequence"/>
</dbReference>
<keyword evidence="3 6" id="KW-1133">Transmembrane helix</keyword>
<evidence type="ECO:0000256" key="3">
    <source>
        <dbReference type="ARBA" id="ARBA00022989"/>
    </source>
</evidence>
<evidence type="ECO:0000256" key="4">
    <source>
        <dbReference type="ARBA" id="ARBA00023136"/>
    </source>
</evidence>
<keyword evidence="5" id="KW-0175">Coiled coil</keyword>
<reference evidence="8" key="2">
    <citation type="submission" date="2024-10" db="UniProtKB">
        <authorList>
            <consortium name="EnsemblProtists"/>
        </authorList>
    </citation>
    <scope>IDENTIFICATION</scope>
</reference>
<organism evidence="8 9">
    <name type="scientific">Emiliania huxleyi (strain CCMP1516)</name>
    <dbReference type="NCBI Taxonomy" id="280463"/>
    <lineage>
        <taxon>Eukaryota</taxon>
        <taxon>Haptista</taxon>
        <taxon>Haptophyta</taxon>
        <taxon>Prymnesiophyceae</taxon>
        <taxon>Isochrysidales</taxon>
        <taxon>Noelaerhabdaceae</taxon>
        <taxon>Emiliania</taxon>
    </lineage>
</organism>
<keyword evidence="2 6" id="KW-0812">Transmembrane</keyword>
<evidence type="ECO:0000256" key="2">
    <source>
        <dbReference type="ARBA" id="ARBA00022692"/>
    </source>
</evidence>
<reference evidence="9" key="1">
    <citation type="journal article" date="2013" name="Nature">
        <title>Pan genome of the phytoplankton Emiliania underpins its global distribution.</title>
        <authorList>
            <person name="Read B.A."/>
            <person name="Kegel J."/>
            <person name="Klute M.J."/>
            <person name="Kuo A."/>
            <person name="Lefebvre S.C."/>
            <person name="Maumus F."/>
            <person name="Mayer C."/>
            <person name="Miller J."/>
            <person name="Monier A."/>
            <person name="Salamov A."/>
            <person name="Young J."/>
            <person name="Aguilar M."/>
            <person name="Claverie J.M."/>
            <person name="Frickenhaus S."/>
            <person name="Gonzalez K."/>
            <person name="Herman E.K."/>
            <person name="Lin Y.C."/>
            <person name="Napier J."/>
            <person name="Ogata H."/>
            <person name="Sarno A.F."/>
            <person name="Shmutz J."/>
            <person name="Schroeder D."/>
            <person name="de Vargas C."/>
            <person name="Verret F."/>
            <person name="von Dassow P."/>
            <person name="Valentin K."/>
            <person name="Van de Peer Y."/>
            <person name="Wheeler G."/>
            <person name="Dacks J.B."/>
            <person name="Delwiche C.F."/>
            <person name="Dyhrman S.T."/>
            <person name="Glockner G."/>
            <person name="John U."/>
            <person name="Richards T."/>
            <person name="Worden A.Z."/>
            <person name="Zhang X."/>
            <person name="Grigoriev I.V."/>
            <person name="Allen A.E."/>
            <person name="Bidle K."/>
            <person name="Borodovsky M."/>
            <person name="Bowler C."/>
            <person name="Brownlee C."/>
            <person name="Cock J.M."/>
            <person name="Elias M."/>
            <person name="Gladyshev V.N."/>
            <person name="Groth M."/>
            <person name="Guda C."/>
            <person name="Hadaegh A."/>
            <person name="Iglesias-Rodriguez M.D."/>
            <person name="Jenkins J."/>
            <person name="Jones B.M."/>
            <person name="Lawson T."/>
            <person name="Leese F."/>
            <person name="Lindquist E."/>
            <person name="Lobanov A."/>
            <person name="Lomsadze A."/>
            <person name="Malik S.B."/>
            <person name="Marsh M.E."/>
            <person name="Mackinder L."/>
            <person name="Mock T."/>
            <person name="Mueller-Roeber B."/>
            <person name="Pagarete A."/>
            <person name="Parker M."/>
            <person name="Probert I."/>
            <person name="Quesneville H."/>
            <person name="Raines C."/>
            <person name="Rensing S.A."/>
            <person name="Riano-Pachon D.M."/>
            <person name="Richier S."/>
            <person name="Rokitta S."/>
            <person name="Shiraiwa Y."/>
            <person name="Soanes D.M."/>
            <person name="van der Giezen M."/>
            <person name="Wahlund T.M."/>
            <person name="Williams B."/>
            <person name="Wilson W."/>
            <person name="Wolfe G."/>
            <person name="Wurch L.L."/>
        </authorList>
    </citation>
    <scope>NUCLEOTIDE SEQUENCE</scope>
</reference>